<accession>A0A2J6WDS9</accession>
<comment type="subcellular location">
    <subcellularLocation>
        <location evidence="1">Cell membrane</location>
        <topology evidence="1">Multi-pass membrane protein</topology>
    </subcellularLocation>
</comment>
<feature type="transmembrane region" description="Helical" evidence="6">
    <location>
        <begin position="285"/>
        <end position="312"/>
    </location>
</feature>
<dbReference type="PANTHER" id="PTHR47089">
    <property type="entry name" value="ABC TRANSPORTER, PERMEASE PROTEIN"/>
    <property type="match status" value="1"/>
</dbReference>
<dbReference type="CDD" id="cd06580">
    <property type="entry name" value="TM_PBP1_transp_TpRbsC_like"/>
    <property type="match status" value="1"/>
</dbReference>
<evidence type="ECO:0000256" key="2">
    <source>
        <dbReference type="ARBA" id="ARBA00022475"/>
    </source>
</evidence>
<feature type="transmembrane region" description="Helical" evidence="6">
    <location>
        <begin position="20"/>
        <end position="44"/>
    </location>
</feature>
<evidence type="ECO:0000256" key="6">
    <source>
        <dbReference type="SAM" id="Phobius"/>
    </source>
</evidence>
<gene>
    <name evidence="7" type="ORF">C0189_04205</name>
</gene>
<evidence type="ECO:0000313" key="8">
    <source>
        <dbReference type="Proteomes" id="UP000237040"/>
    </source>
</evidence>
<keyword evidence="3 6" id="KW-0812">Transmembrane</keyword>
<dbReference type="PANTHER" id="PTHR47089:SF1">
    <property type="entry name" value="GUANOSINE ABC TRANSPORTER PERMEASE PROTEIN NUPP"/>
    <property type="match status" value="1"/>
</dbReference>
<keyword evidence="2" id="KW-1003">Cell membrane</keyword>
<sequence>MHISIEKRGYVSKKYYTSVYLISIFVAVILSSFIFLLRGINPFYAFSKIFQGSFGSPFGLKETIAKAIPLLLITEGLIVAFKGKFWNIGANGQLLVGATFATWIALNFGPYHSSISTITIMFLVGFLGGALFGLIPALLKVKLGINEIISTLMLNYIAEDFVEYLVYGPWKGKTQYGFPYTDNFPQSATLAQIPGTRISYITLIIALLSAVLIYLFIEKTKYGYEIKVTGENPHAARYSGIDFVKITIIMMLISGGLAGIAGVGEVAGIHRHLTYPAQISSGYGYTAIIVAWLAQLNPILAIVSAVFFGGILVGGDVIQTSLGFPFSTINAFNGLILIFVMVGNFFTEYKIKIRR</sequence>
<dbReference type="Proteomes" id="UP000237040">
    <property type="component" value="Unassembled WGS sequence"/>
</dbReference>
<feature type="transmembrane region" description="Helical" evidence="6">
    <location>
        <begin position="324"/>
        <end position="346"/>
    </location>
</feature>
<evidence type="ECO:0000256" key="3">
    <source>
        <dbReference type="ARBA" id="ARBA00022692"/>
    </source>
</evidence>
<name>A0A2J6WDS9_9BACT</name>
<dbReference type="GO" id="GO:0005886">
    <property type="term" value="C:plasma membrane"/>
    <property type="evidence" value="ECO:0007669"/>
    <property type="project" value="UniProtKB-SubCell"/>
</dbReference>
<evidence type="ECO:0000256" key="1">
    <source>
        <dbReference type="ARBA" id="ARBA00004651"/>
    </source>
</evidence>
<protein>
    <submittedName>
        <fullName evidence="7">ABC transporter permease</fullName>
    </submittedName>
</protein>
<organism evidence="7 8">
    <name type="scientific">Caldisericum exile</name>
    <dbReference type="NCBI Taxonomy" id="693075"/>
    <lineage>
        <taxon>Bacteria</taxon>
        <taxon>Pseudomonadati</taxon>
        <taxon>Caldisericota/Cryosericota group</taxon>
        <taxon>Caldisericota</taxon>
        <taxon>Caldisericia</taxon>
        <taxon>Caldisericales</taxon>
        <taxon>Caldisericaceae</taxon>
        <taxon>Caldisericum</taxon>
    </lineage>
</organism>
<feature type="transmembrane region" description="Helical" evidence="6">
    <location>
        <begin position="118"/>
        <end position="139"/>
    </location>
</feature>
<reference evidence="7 8" key="1">
    <citation type="submission" date="2018-01" db="EMBL/GenBank/DDBJ databases">
        <title>Metagenomic assembled genomes from two thermal pools in the Uzon Caldera, Kamchatka, Russia.</title>
        <authorList>
            <person name="Wilkins L."/>
            <person name="Ettinger C."/>
        </authorList>
    </citation>
    <scope>NUCLEOTIDE SEQUENCE [LARGE SCALE GENOMIC DNA]</scope>
    <source>
        <strain evidence="7">ZAV-07</strain>
    </source>
</reference>
<dbReference type="AlphaFoldDB" id="A0A2J6WDS9"/>
<keyword evidence="5 6" id="KW-0472">Membrane</keyword>
<keyword evidence="4 6" id="KW-1133">Transmembrane helix</keyword>
<evidence type="ECO:0000256" key="5">
    <source>
        <dbReference type="ARBA" id="ARBA00023136"/>
    </source>
</evidence>
<proteinExistence type="predicted"/>
<feature type="transmembrane region" description="Helical" evidence="6">
    <location>
        <begin position="88"/>
        <end position="106"/>
    </location>
</feature>
<evidence type="ECO:0000313" key="7">
    <source>
        <dbReference type="EMBL" id="PMP66917.1"/>
    </source>
</evidence>
<dbReference type="EMBL" id="PNIL01000061">
    <property type="protein sequence ID" value="PMP66917.1"/>
    <property type="molecule type" value="Genomic_DNA"/>
</dbReference>
<dbReference type="InterPro" id="IPR001851">
    <property type="entry name" value="ABC_transp_permease"/>
</dbReference>
<feature type="transmembrane region" description="Helical" evidence="6">
    <location>
        <begin position="243"/>
        <end position="264"/>
    </location>
</feature>
<comment type="caution">
    <text evidence="7">The sequence shown here is derived from an EMBL/GenBank/DDBJ whole genome shotgun (WGS) entry which is preliminary data.</text>
</comment>
<evidence type="ECO:0000256" key="4">
    <source>
        <dbReference type="ARBA" id="ARBA00022989"/>
    </source>
</evidence>
<dbReference type="Pfam" id="PF02653">
    <property type="entry name" value="BPD_transp_2"/>
    <property type="match status" value="1"/>
</dbReference>
<feature type="transmembrane region" description="Helical" evidence="6">
    <location>
        <begin position="198"/>
        <end position="217"/>
    </location>
</feature>
<dbReference type="GO" id="GO:0022857">
    <property type="term" value="F:transmembrane transporter activity"/>
    <property type="evidence" value="ECO:0007669"/>
    <property type="project" value="InterPro"/>
</dbReference>
<dbReference type="RefSeq" id="WP_416084694.1">
    <property type="nucleotide sequence ID" value="NZ_JBNARP010000018.1"/>
</dbReference>